<dbReference type="InterPro" id="IPR045607">
    <property type="entry name" value="DUF6452"/>
</dbReference>
<name>A0A9D1KD61_9BACT</name>
<reference evidence="2" key="2">
    <citation type="journal article" date="2021" name="PeerJ">
        <title>Extensive microbial diversity within the chicken gut microbiome revealed by metagenomics and culture.</title>
        <authorList>
            <person name="Gilroy R."/>
            <person name="Ravi A."/>
            <person name="Getino M."/>
            <person name="Pursley I."/>
            <person name="Horton D.L."/>
            <person name="Alikhan N.F."/>
            <person name="Baker D."/>
            <person name="Gharbi K."/>
            <person name="Hall N."/>
            <person name="Watson M."/>
            <person name="Adriaenssens E.M."/>
            <person name="Foster-Nyarko E."/>
            <person name="Jarju S."/>
            <person name="Secka A."/>
            <person name="Antonio M."/>
            <person name="Oren A."/>
            <person name="Chaudhuri R.R."/>
            <person name="La Ragione R."/>
            <person name="Hildebrand F."/>
            <person name="Pallen M.J."/>
        </authorList>
    </citation>
    <scope>NUCLEOTIDE SEQUENCE</scope>
    <source>
        <strain evidence="2">21143</strain>
    </source>
</reference>
<sequence length="181" mass="21147">MIDWRKYRILKRRIAGRMRAFGVLFTCMLPMLFSVACNTEACLESKTSIFSAAFYAYGDSAAKVVIDSVSVYGVGQFKDSLLVDTSNISSFRATLRSDRDTTQYVIRYDQYNLNPRYKRDTLTFVYHTYIEFESAECGAMYNYVIDDFRYTTWQIVDAELMTSEVDNQDVENVRLYYYVVE</sequence>
<evidence type="ECO:0000313" key="3">
    <source>
        <dbReference type="Proteomes" id="UP000886722"/>
    </source>
</evidence>
<dbReference type="EMBL" id="DVKT01000034">
    <property type="protein sequence ID" value="HIT39309.1"/>
    <property type="molecule type" value="Genomic_DNA"/>
</dbReference>
<feature type="chain" id="PRO_5039600043" description="Lipoprotein" evidence="1">
    <location>
        <begin position="37"/>
        <end position="181"/>
    </location>
</feature>
<feature type="signal peptide" evidence="1">
    <location>
        <begin position="1"/>
        <end position="36"/>
    </location>
</feature>
<evidence type="ECO:0008006" key="4">
    <source>
        <dbReference type="Google" id="ProtNLM"/>
    </source>
</evidence>
<organism evidence="2 3">
    <name type="scientific">Candidatus Caccoplasma intestinavium</name>
    <dbReference type="NCBI Taxonomy" id="2840716"/>
    <lineage>
        <taxon>Bacteria</taxon>
        <taxon>Pseudomonadati</taxon>
        <taxon>Bacteroidota</taxon>
        <taxon>Bacteroidia</taxon>
        <taxon>Bacteroidales</taxon>
        <taxon>Bacteroidaceae</taxon>
        <taxon>Bacteroidaceae incertae sedis</taxon>
        <taxon>Candidatus Caccoplasma</taxon>
    </lineage>
</organism>
<accession>A0A9D1KD61</accession>
<comment type="caution">
    <text evidence="2">The sequence shown here is derived from an EMBL/GenBank/DDBJ whole genome shotgun (WGS) entry which is preliminary data.</text>
</comment>
<evidence type="ECO:0000256" key="1">
    <source>
        <dbReference type="SAM" id="SignalP"/>
    </source>
</evidence>
<dbReference type="Proteomes" id="UP000886722">
    <property type="component" value="Unassembled WGS sequence"/>
</dbReference>
<evidence type="ECO:0000313" key="2">
    <source>
        <dbReference type="EMBL" id="HIT39309.1"/>
    </source>
</evidence>
<reference evidence="2" key="1">
    <citation type="submission" date="2020-10" db="EMBL/GenBank/DDBJ databases">
        <authorList>
            <person name="Gilroy R."/>
        </authorList>
    </citation>
    <scope>NUCLEOTIDE SEQUENCE</scope>
    <source>
        <strain evidence="2">21143</strain>
    </source>
</reference>
<dbReference type="Pfam" id="PF20050">
    <property type="entry name" value="DUF6452"/>
    <property type="match status" value="1"/>
</dbReference>
<proteinExistence type="predicted"/>
<dbReference type="AlphaFoldDB" id="A0A9D1KD61"/>
<keyword evidence="1" id="KW-0732">Signal</keyword>
<gene>
    <name evidence="2" type="ORF">IAD06_04660</name>
</gene>
<protein>
    <recommendedName>
        <fullName evidence="4">Lipoprotein</fullName>
    </recommendedName>
</protein>